<evidence type="ECO:0000313" key="4">
    <source>
        <dbReference type="EMBL" id="MBO1265449.1"/>
    </source>
</evidence>
<evidence type="ECO:0000256" key="2">
    <source>
        <dbReference type="PIRSR" id="PIRSR005962-1"/>
    </source>
</evidence>
<dbReference type="EMBL" id="JAFNJU010000007">
    <property type="protein sequence ID" value="MBO1265449.1"/>
    <property type="molecule type" value="Genomic_DNA"/>
</dbReference>
<feature type="binding site" evidence="2">
    <location>
        <position position="351"/>
    </location>
    <ligand>
        <name>Mn(2+)</name>
        <dbReference type="ChEBI" id="CHEBI:29035"/>
        <label>2</label>
    </ligand>
</feature>
<keyword evidence="2" id="KW-0479">Metal-binding</keyword>
<dbReference type="Pfam" id="PF01546">
    <property type="entry name" value="Peptidase_M20"/>
    <property type="match status" value="1"/>
</dbReference>
<dbReference type="SUPFAM" id="SSF55031">
    <property type="entry name" value="Bacterial exopeptidase dimerisation domain"/>
    <property type="match status" value="1"/>
</dbReference>
<dbReference type="InterPro" id="IPR017439">
    <property type="entry name" value="Amidohydrolase"/>
</dbReference>
<dbReference type="Gene3D" id="3.40.630.10">
    <property type="entry name" value="Zn peptidases"/>
    <property type="match status" value="1"/>
</dbReference>
<dbReference type="NCBIfam" id="TIGR01891">
    <property type="entry name" value="amidohydrolases"/>
    <property type="match status" value="1"/>
</dbReference>
<dbReference type="InterPro" id="IPR036264">
    <property type="entry name" value="Bact_exopeptidase_dim_dom"/>
</dbReference>
<keyword evidence="1" id="KW-0378">Hydrolase</keyword>
<organism evidence="4 5">
    <name type="scientific">Proteiniclasticum aestuarii</name>
    <dbReference type="NCBI Taxonomy" id="2817862"/>
    <lineage>
        <taxon>Bacteria</taxon>
        <taxon>Bacillati</taxon>
        <taxon>Bacillota</taxon>
        <taxon>Clostridia</taxon>
        <taxon>Eubacteriales</taxon>
        <taxon>Clostridiaceae</taxon>
        <taxon>Proteiniclasticum</taxon>
    </lineage>
</organism>
<feature type="binding site" evidence="2">
    <location>
        <position position="156"/>
    </location>
    <ligand>
        <name>Mn(2+)</name>
        <dbReference type="ChEBI" id="CHEBI:29035"/>
        <label>2</label>
    </ligand>
</feature>
<dbReference type="PIRSF" id="PIRSF005962">
    <property type="entry name" value="Pept_M20D_amidohydro"/>
    <property type="match status" value="1"/>
</dbReference>
<dbReference type="InterPro" id="IPR002933">
    <property type="entry name" value="Peptidase_M20"/>
</dbReference>
<dbReference type="PANTHER" id="PTHR11014:SF63">
    <property type="entry name" value="METALLOPEPTIDASE, PUTATIVE (AFU_ORTHOLOGUE AFUA_6G09600)-RELATED"/>
    <property type="match status" value="1"/>
</dbReference>
<accession>A0A939H762</accession>
<protein>
    <submittedName>
        <fullName evidence="4">Amidohydrolase</fullName>
    </submittedName>
</protein>
<keyword evidence="5" id="KW-1185">Reference proteome</keyword>
<dbReference type="Pfam" id="PF07687">
    <property type="entry name" value="M20_dimer"/>
    <property type="match status" value="1"/>
</dbReference>
<feature type="binding site" evidence="2">
    <location>
        <position position="95"/>
    </location>
    <ligand>
        <name>Mn(2+)</name>
        <dbReference type="ChEBI" id="CHEBI:29035"/>
        <label>2</label>
    </ligand>
</feature>
<dbReference type="SUPFAM" id="SSF53187">
    <property type="entry name" value="Zn-dependent exopeptidases"/>
    <property type="match status" value="1"/>
</dbReference>
<dbReference type="Gene3D" id="3.30.70.360">
    <property type="match status" value="1"/>
</dbReference>
<evidence type="ECO:0000313" key="5">
    <source>
        <dbReference type="Proteomes" id="UP000664218"/>
    </source>
</evidence>
<proteinExistence type="predicted"/>
<dbReference type="AlphaFoldDB" id="A0A939H762"/>
<evidence type="ECO:0000259" key="3">
    <source>
        <dbReference type="Pfam" id="PF07687"/>
    </source>
</evidence>
<dbReference type="InterPro" id="IPR011650">
    <property type="entry name" value="Peptidase_M20_dimer"/>
</dbReference>
<dbReference type="GO" id="GO:0046872">
    <property type="term" value="F:metal ion binding"/>
    <property type="evidence" value="ECO:0007669"/>
    <property type="project" value="UniProtKB-KW"/>
</dbReference>
<dbReference type="FunFam" id="3.30.70.360:FF:000001">
    <property type="entry name" value="N-acetyldiaminopimelate deacetylase"/>
    <property type="match status" value="1"/>
</dbReference>
<dbReference type="Proteomes" id="UP000664218">
    <property type="component" value="Unassembled WGS sequence"/>
</dbReference>
<keyword evidence="2" id="KW-0464">Manganese</keyword>
<comment type="cofactor">
    <cofactor evidence="2">
        <name>Mn(2+)</name>
        <dbReference type="ChEBI" id="CHEBI:29035"/>
    </cofactor>
    <text evidence="2">The Mn(2+) ion enhances activity.</text>
</comment>
<feature type="binding site" evidence="2">
    <location>
        <position position="97"/>
    </location>
    <ligand>
        <name>Mn(2+)</name>
        <dbReference type="ChEBI" id="CHEBI:29035"/>
        <label>2</label>
    </ligand>
</feature>
<dbReference type="RefSeq" id="WP_207599966.1">
    <property type="nucleotide sequence ID" value="NZ_JAFNJU010000007.1"/>
</dbReference>
<name>A0A939H762_9CLOT</name>
<reference evidence="4" key="1">
    <citation type="submission" date="2021-03" db="EMBL/GenBank/DDBJ databases">
        <title>Proteiniclasticum marinus sp. nov., isolated from tidal flat sediment.</title>
        <authorList>
            <person name="Namirimu T."/>
            <person name="Yang J.-A."/>
            <person name="Yang S.-H."/>
            <person name="Kim Y.-J."/>
            <person name="Kwon K.K."/>
        </authorList>
    </citation>
    <scope>NUCLEOTIDE SEQUENCE</scope>
    <source>
        <strain evidence="4">SCR006</strain>
    </source>
</reference>
<dbReference type="PANTHER" id="PTHR11014">
    <property type="entry name" value="PEPTIDASE M20 FAMILY MEMBER"/>
    <property type="match status" value="1"/>
</dbReference>
<feature type="domain" description="Peptidase M20 dimerisation" evidence="3">
    <location>
        <begin position="179"/>
        <end position="271"/>
    </location>
</feature>
<dbReference type="GO" id="GO:0019877">
    <property type="term" value="P:diaminopimelate biosynthetic process"/>
    <property type="evidence" value="ECO:0007669"/>
    <property type="project" value="UniProtKB-ARBA"/>
</dbReference>
<sequence length="376" mass="42014">MNVKMLFEEVKEIRRDLHRIPELSFDLPLTSGYIREKLLSYGYEIVKTAETGWIAVLQGKGENAVAFRADMDGLRVTEKTGRDFSSRHEGFMHACGHDGHMAMLLGFARYLKSIEQPDASVVLLFQPAEEGPGGARIVMEEGILQKLKVKRIYGFHLYPGLPKGKIGLCSGPFMARNGEFDITVQGESSHAGQPHLGADALVASAQVILSIQNILSRNLDPLAPAVINVGTIEGGTARNIVAGTARIQGTIRAFSRDTYEDIRSALKRTVEGIALMNRVTVELEIRDFYPEVHNDPSLVKEMRGFLRDEEVETMKPLMLAEDFSFYQEEIPGVFMMLGTRDEAAGYIHPLHHEQFDFEESVLLTGITMYRRILESL</sequence>
<evidence type="ECO:0000256" key="1">
    <source>
        <dbReference type="ARBA" id="ARBA00022801"/>
    </source>
</evidence>
<comment type="caution">
    <text evidence="4">The sequence shown here is derived from an EMBL/GenBank/DDBJ whole genome shotgun (WGS) entry which is preliminary data.</text>
</comment>
<gene>
    <name evidence="4" type="ORF">J3A84_10440</name>
</gene>
<dbReference type="GO" id="GO:0050118">
    <property type="term" value="F:N-acetyldiaminopimelate deacetylase activity"/>
    <property type="evidence" value="ECO:0007669"/>
    <property type="project" value="UniProtKB-ARBA"/>
</dbReference>
<dbReference type="CDD" id="cd03886">
    <property type="entry name" value="M20_Acy1"/>
    <property type="match status" value="1"/>
</dbReference>
<feature type="binding site" evidence="2">
    <location>
        <position position="130"/>
    </location>
    <ligand>
        <name>Mn(2+)</name>
        <dbReference type="ChEBI" id="CHEBI:29035"/>
        <label>2</label>
    </ligand>
</feature>